<name>A0A8X6N3L8_NEPPI</name>
<dbReference type="AlphaFoldDB" id="A0A8X6N3L8"/>
<keyword evidence="2" id="KW-1185">Reference proteome</keyword>
<dbReference type="Proteomes" id="UP000887013">
    <property type="component" value="Unassembled WGS sequence"/>
</dbReference>
<proteinExistence type="predicted"/>
<gene>
    <name evidence="1" type="ORF">NPIL_460311</name>
</gene>
<evidence type="ECO:0000313" key="1">
    <source>
        <dbReference type="EMBL" id="GFS91571.1"/>
    </source>
</evidence>
<evidence type="ECO:0000313" key="2">
    <source>
        <dbReference type="Proteomes" id="UP000887013"/>
    </source>
</evidence>
<dbReference type="OrthoDB" id="6421848at2759"/>
<dbReference type="EMBL" id="BMAW01004908">
    <property type="protein sequence ID" value="GFS91571.1"/>
    <property type="molecule type" value="Genomic_DNA"/>
</dbReference>
<sequence length="195" mass="22565">MANRSPEFMFVRDAIRYVLSEYWTRFNWTPSGIFVHQNSDSPFNSAVQRSLKNYLDTHGWQIHEKYCVYFQEKKFSAEKHYELCRKIIENQNDAADVKITVLKLCAIVSYITAVSVHYGTLEAPEISHSFIFGYYAKLRKVLEDEWYNKTFSPLDRNIVGCMVNLADGREVFIGLGCPFGFEPHPVGRNCAPRTG</sequence>
<accession>A0A8X6N3L8</accession>
<organism evidence="1 2">
    <name type="scientific">Nephila pilipes</name>
    <name type="common">Giant wood spider</name>
    <name type="synonym">Nephila maculata</name>
    <dbReference type="NCBI Taxonomy" id="299642"/>
    <lineage>
        <taxon>Eukaryota</taxon>
        <taxon>Metazoa</taxon>
        <taxon>Ecdysozoa</taxon>
        <taxon>Arthropoda</taxon>
        <taxon>Chelicerata</taxon>
        <taxon>Arachnida</taxon>
        <taxon>Araneae</taxon>
        <taxon>Araneomorphae</taxon>
        <taxon>Entelegynae</taxon>
        <taxon>Araneoidea</taxon>
        <taxon>Nephilidae</taxon>
        <taxon>Nephila</taxon>
    </lineage>
</organism>
<comment type="caution">
    <text evidence="1">The sequence shown here is derived from an EMBL/GenBank/DDBJ whole genome shotgun (WGS) entry which is preliminary data.</text>
</comment>
<protein>
    <submittedName>
        <fullName evidence="1">Uncharacterized protein</fullName>
    </submittedName>
</protein>
<reference evidence="1" key="1">
    <citation type="submission" date="2020-08" db="EMBL/GenBank/DDBJ databases">
        <title>Multicomponent nature underlies the extraordinary mechanical properties of spider dragline silk.</title>
        <authorList>
            <person name="Kono N."/>
            <person name="Nakamura H."/>
            <person name="Mori M."/>
            <person name="Yoshida Y."/>
            <person name="Ohtoshi R."/>
            <person name="Malay A.D."/>
            <person name="Moran D.A.P."/>
            <person name="Tomita M."/>
            <person name="Numata K."/>
            <person name="Arakawa K."/>
        </authorList>
    </citation>
    <scope>NUCLEOTIDE SEQUENCE</scope>
</reference>